<dbReference type="Proteomes" id="UP001549307">
    <property type="component" value="Unassembled WGS sequence"/>
</dbReference>
<organism evidence="3 4">
    <name type="scientific">Arthrobacter bambusae</name>
    <dbReference type="NCBI Taxonomy" id="1338426"/>
    <lineage>
        <taxon>Bacteria</taxon>
        <taxon>Bacillati</taxon>
        <taxon>Actinomycetota</taxon>
        <taxon>Actinomycetes</taxon>
        <taxon>Micrococcales</taxon>
        <taxon>Micrococcaceae</taxon>
        <taxon>Arthrobacter</taxon>
    </lineage>
</organism>
<protein>
    <submittedName>
        <fullName evidence="3">Urea carboxylase-associated protein 2</fullName>
    </submittedName>
</protein>
<gene>
    <name evidence="3" type="ORF">ABIE37_003513</name>
</gene>
<evidence type="ECO:0000313" key="4">
    <source>
        <dbReference type="Proteomes" id="UP001549307"/>
    </source>
</evidence>
<dbReference type="PANTHER" id="PTHR31527:SF0">
    <property type="entry name" value="RE64534P"/>
    <property type="match status" value="1"/>
</dbReference>
<name>A0ABV2PAD2_9MICC</name>
<dbReference type="InterPro" id="IPR017792">
    <property type="entry name" value="UAAP1"/>
</dbReference>
<dbReference type="Pfam" id="PF09347">
    <property type="entry name" value="DUF1989"/>
    <property type="match status" value="1"/>
</dbReference>
<sequence length="298" mass="31345">MIAMTQTLETRTSENGTATTTGAKLHARAQHGRTAETMIHVPPTSAPARFTEDLPGEAASALTWAETLAFGRYTHLELARGTRIRITDLDGDACVHAVIVRSGAQHERLNVADTVKVPWQAYMTTGHPLLSDAGRLMATVVADSSGKHDALTGTTHLAGNTAKYGAGSAHSASPAGRELLTLGGMKHGVSQRQLPPSISFFKGITVDPDGSIQFAGSAGAGAAVELLLHMDAVLVLANTAHPLDPRPEFTGSAVDIVAWRAPQDLEALRDGTLNVELGPEGRLALHNTELDYNARTSA</sequence>
<feature type="compositionally biased region" description="Polar residues" evidence="1">
    <location>
        <begin position="1"/>
        <end position="22"/>
    </location>
</feature>
<feature type="domain" description="DUF1989" evidence="2">
    <location>
        <begin position="67"/>
        <end position="232"/>
    </location>
</feature>
<dbReference type="InterPro" id="IPR018959">
    <property type="entry name" value="DUF1989"/>
</dbReference>
<accession>A0ABV2PAD2</accession>
<keyword evidence="4" id="KW-1185">Reference proteome</keyword>
<reference evidence="3 4" key="1">
    <citation type="submission" date="2024-06" db="EMBL/GenBank/DDBJ databases">
        <title>Sorghum-associated microbial communities from plants grown in Nebraska, USA.</title>
        <authorList>
            <person name="Schachtman D."/>
        </authorList>
    </citation>
    <scope>NUCLEOTIDE SEQUENCE [LARGE SCALE GENOMIC DNA]</scope>
    <source>
        <strain evidence="3 4">3552</strain>
    </source>
</reference>
<dbReference type="PANTHER" id="PTHR31527">
    <property type="entry name" value="RE64534P"/>
    <property type="match status" value="1"/>
</dbReference>
<comment type="caution">
    <text evidence="3">The sequence shown here is derived from an EMBL/GenBank/DDBJ whole genome shotgun (WGS) entry which is preliminary data.</text>
</comment>
<evidence type="ECO:0000313" key="3">
    <source>
        <dbReference type="EMBL" id="MET4541711.1"/>
    </source>
</evidence>
<dbReference type="EMBL" id="JBEPSN010000010">
    <property type="protein sequence ID" value="MET4541711.1"/>
    <property type="molecule type" value="Genomic_DNA"/>
</dbReference>
<evidence type="ECO:0000256" key="1">
    <source>
        <dbReference type="SAM" id="MobiDB-lite"/>
    </source>
</evidence>
<feature type="region of interest" description="Disordered" evidence="1">
    <location>
        <begin position="1"/>
        <end position="23"/>
    </location>
</feature>
<proteinExistence type="predicted"/>
<dbReference type="NCBIfam" id="TIGR03425">
    <property type="entry name" value="urea_degr_2"/>
    <property type="match status" value="1"/>
</dbReference>
<evidence type="ECO:0000259" key="2">
    <source>
        <dbReference type="Pfam" id="PF09347"/>
    </source>
</evidence>